<keyword evidence="2" id="KW-0436">Ligase</keyword>
<evidence type="ECO:0000259" key="9">
    <source>
        <dbReference type="Pfam" id="PF00501"/>
    </source>
</evidence>
<dbReference type="GO" id="GO:0005886">
    <property type="term" value="C:plasma membrane"/>
    <property type="evidence" value="ECO:0007669"/>
    <property type="project" value="TreeGrafter"/>
</dbReference>
<evidence type="ECO:0000256" key="3">
    <source>
        <dbReference type="ARBA" id="ARBA00022741"/>
    </source>
</evidence>
<dbReference type="GO" id="GO:0005524">
    <property type="term" value="F:ATP binding"/>
    <property type="evidence" value="ECO:0007669"/>
    <property type="project" value="UniProtKB-KW"/>
</dbReference>
<dbReference type="PANTHER" id="PTHR43272:SF83">
    <property type="entry name" value="ACYL-COA SYNTHETASE LONG-CHAIN, ISOFORM J"/>
    <property type="match status" value="1"/>
</dbReference>
<dbReference type="EC" id="6.2.1.3" evidence="7"/>
<keyword evidence="8" id="KW-0472">Membrane</keyword>
<proteinExistence type="inferred from homology"/>
<evidence type="ECO:0000256" key="2">
    <source>
        <dbReference type="ARBA" id="ARBA00022598"/>
    </source>
</evidence>
<name>A0AAN9Y9I3_9HEMI</name>
<dbReference type="SUPFAM" id="SSF56801">
    <property type="entry name" value="Acetyl-CoA synthetase-like"/>
    <property type="match status" value="1"/>
</dbReference>
<reference evidence="10 11" key="1">
    <citation type="submission" date="2024-03" db="EMBL/GenBank/DDBJ databases">
        <title>Adaptation during the transition from Ophiocordyceps entomopathogen to insect associate is accompanied by gene loss and intensified selection.</title>
        <authorList>
            <person name="Ward C.M."/>
            <person name="Onetto C.A."/>
            <person name="Borneman A.R."/>
        </authorList>
    </citation>
    <scope>NUCLEOTIDE SEQUENCE [LARGE SCALE GENOMIC DNA]</scope>
    <source>
        <strain evidence="10">AWRI1</strain>
        <tissue evidence="10">Single Adult Female</tissue>
    </source>
</reference>
<sequence>MEQGSNAAWVDGAIGAVKAITFICDVITYPVYLLLQRPWEKRRLSSKPKGKVVSSDQKTITIRTLTSPQESHTSLVKNDIDTMEKVIRFTTKKYSDKKCLGTRQILAEEDEEQPDGRIFKKYKMGDYLWTTFAETDVIATNFGKGLVALGQERYKNIVIFGETRAQWLISAQACFKQNFPVVTIYATLGEEAIAHGINETEVSFVITTHDLLPKFKTILKSTPKVKTIIYMEDQLSETDTSGLRDDVNIIAFKEVVKKGEALQIDNSPPKSSDVAIIMYTSGSTGIPKGVILTHENIVSTLKGFSDTVLMKANDMYMAYLPLAHVYELLSEYMCLFCGVPIGYSTPLTMVDTSSKIMRGTKGDASVLKPTIITAVPLILDRIYKGINDKLSHGSAVKKSLFNFAFNYKKKWVRKGFTTPLVDSLIFSHVKQALGGRVRLVVSGGAPLSPDTHEFIKTCLCNSVIQGYGLTETCAAATAMDLDDMTLGRAGTPLTVCDIRLIDWEEGNYRVSDKPFPRGEIIIGGNNVSPGYYKLEEKTKEDFFTEDGKRWFKTGDIGEYHPDGVIRIIDRKKDLVKLQGGEYVSLGKVETQLKTCPVVDNICVYADARHDYCIALIVPNQAALQEIGEKYGFNKDTSIDILCEDTRVEREVQHQIALHAKKCKLQKFEIPGKVKLCKEVWTPETGLTTAAFKLKRKEIQDKYQHELNRLYAS</sequence>
<keyword evidence="5" id="KW-0067">ATP-binding</keyword>
<dbReference type="Proteomes" id="UP001367676">
    <property type="component" value="Unassembled WGS sequence"/>
</dbReference>
<dbReference type="InterPro" id="IPR000873">
    <property type="entry name" value="AMP-dep_synth/lig_dom"/>
</dbReference>
<evidence type="ECO:0000313" key="11">
    <source>
        <dbReference type="Proteomes" id="UP001367676"/>
    </source>
</evidence>
<evidence type="ECO:0000256" key="7">
    <source>
        <dbReference type="ARBA" id="ARBA00026121"/>
    </source>
</evidence>
<evidence type="ECO:0000256" key="6">
    <source>
        <dbReference type="ARBA" id="ARBA00024484"/>
    </source>
</evidence>
<dbReference type="GO" id="GO:0005811">
    <property type="term" value="C:lipid droplet"/>
    <property type="evidence" value="ECO:0007669"/>
    <property type="project" value="TreeGrafter"/>
</dbReference>
<evidence type="ECO:0000256" key="4">
    <source>
        <dbReference type="ARBA" id="ARBA00022832"/>
    </source>
</evidence>
<gene>
    <name evidence="10" type="ORF">V9T40_008039</name>
</gene>
<dbReference type="PROSITE" id="PS00455">
    <property type="entry name" value="AMP_BINDING"/>
    <property type="match status" value="1"/>
</dbReference>
<feature type="domain" description="AMP-dependent synthetase/ligase" evidence="9">
    <location>
        <begin position="110"/>
        <end position="532"/>
    </location>
</feature>
<dbReference type="AlphaFoldDB" id="A0AAN9Y9I3"/>
<dbReference type="GO" id="GO:0005783">
    <property type="term" value="C:endoplasmic reticulum"/>
    <property type="evidence" value="ECO:0007669"/>
    <property type="project" value="TreeGrafter"/>
</dbReference>
<organism evidence="10 11">
    <name type="scientific">Parthenolecanium corni</name>
    <dbReference type="NCBI Taxonomy" id="536013"/>
    <lineage>
        <taxon>Eukaryota</taxon>
        <taxon>Metazoa</taxon>
        <taxon>Ecdysozoa</taxon>
        <taxon>Arthropoda</taxon>
        <taxon>Hexapoda</taxon>
        <taxon>Insecta</taxon>
        <taxon>Pterygota</taxon>
        <taxon>Neoptera</taxon>
        <taxon>Paraneoptera</taxon>
        <taxon>Hemiptera</taxon>
        <taxon>Sternorrhyncha</taxon>
        <taxon>Coccoidea</taxon>
        <taxon>Coccidae</taxon>
        <taxon>Parthenolecanium</taxon>
    </lineage>
</organism>
<keyword evidence="4" id="KW-0276">Fatty acid metabolism</keyword>
<dbReference type="FunFam" id="3.40.50.12780:FF:000026">
    <property type="entry name" value="Uncharacterized protein, isoform B"/>
    <property type="match status" value="1"/>
</dbReference>
<dbReference type="Gene3D" id="3.30.300.30">
    <property type="match status" value="1"/>
</dbReference>
<accession>A0AAN9Y9I3</accession>
<keyword evidence="3" id="KW-0547">Nucleotide-binding</keyword>
<comment type="similarity">
    <text evidence="1">Belongs to the ATP-dependent AMP-binding enzyme family.</text>
</comment>
<feature type="transmembrane region" description="Helical" evidence="8">
    <location>
        <begin position="12"/>
        <end position="35"/>
    </location>
</feature>
<keyword evidence="8" id="KW-0812">Transmembrane</keyword>
<keyword evidence="4" id="KW-0443">Lipid metabolism</keyword>
<evidence type="ECO:0000313" key="10">
    <source>
        <dbReference type="EMBL" id="KAK7602450.1"/>
    </source>
</evidence>
<dbReference type="InterPro" id="IPR020845">
    <property type="entry name" value="AMP-binding_CS"/>
</dbReference>
<comment type="caution">
    <text evidence="10">The sequence shown here is derived from an EMBL/GenBank/DDBJ whole genome shotgun (WGS) entry which is preliminary data.</text>
</comment>
<dbReference type="EMBL" id="JBBCAQ010000008">
    <property type="protein sequence ID" value="KAK7602450.1"/>
    <property type="molecule type" value="Genomic_DNA"/>
</dbReference>
<dbReference type="GO" id="GO:0035336">
    <property type="term" value="P:long-chain fatty-acyl-CoA metabolic process"/>
    <property type="evidence" value="ECO:0007669"/>
    <property type="project" value="TreeGrafter"/>
</dbReference>
<dbReference type="GO" id="GO:0090433">
    <property type="term" value="F:palmitoyl-CoA ligase activity"/>
    <property type="evidence" value="ECO:0007669"/>
    <property type="project" value="TreeGrafter"/>
</dbReference>
<dbReference type="InterPro" id="IPR045851">
    <property type="entry name" value="AMP-bd_C_sf"/>
</dbReference>
<dbReference type="Gene3D" id="3.40.50.12780">
    <property type="entry name" value="N-terminal domain of ligase-like"/>
    <property type="match status" value="1"/>
</dbReference>
<dbReference type="GO" id="GO:0030182">
    <property type="term" value="P:neuron differentiation"/>
    <property type="evidence" value="ECO:0007669"/>
    <property type="project" value="TreeGrafter"/>
</dbReference>
<evidence type="ECO:0000256" key="5">
    <source>
        <dbReference type="ARBA" id="ARBA00022840"/>
    </source>
</evidence>
<comment type="catalytic activity">
    <reaction evidence="6">
        <text>a long-chain fatty acid + ATP + CoA = a long-chain fatty acyl-CoA + AMP + diphosphate</text>
        <dbReference type="Rhea" id="RHEA:15421"/>
        <dbReference type="ChEBI" id="CHEBI:30616"/>
        <dbReference type="ChEBI" id="CHEBI:33019"/>
        <dbReference type="ChEBI" id="CHEBI:57287"/>
        <dbReference type="ChEBI" id="CHEBI:57560"/>
        <dbReference type="ChEBI" id="CHEBI:83139"/>
        <dbReference type="ChEBI" id="CHEBI:456215"/>
        <dbReference type="EC" id="6.2.1.3"/>
    </reaction>
    <physiologicalReaction direction="left-to-right" evidence="6">
        <dbReference type="Rhea" id="RHEA:15422"/>
    </physiologicalReaction>
</comment>
<evidence type="ECO:0000256" key="8">
    <source>
        <dbReference type="SAM" id="Phobius"/>
    </source>
</evidence>
<protein>
    <recommendedName>
        <fullName evidence="7">long-chain-fatty-acid--CoA ligase</fullName>
        <ecNumber evidence="7">6.2.1.3</ecNumber>
    </recommendedName>
</protein>
<keyword evidence="8" id="KW-1133">Transmembrane helix</keyword>
<dbReference type="InterPro" id="IPR042099">
    <property type="entry name" value="ANL_N_sf"/>
</dbReference>
<dbReference type="PANTHER" id="PTHR43272">
    <property type="entry name" value="LONG-CHAIN-FATTY-ACID--COA LIGASE"/>
    <property type="match status" value="1"/>
</dbReference>
<dbReference type="Pfam" id="PF00501">
    <property type="entry name" value="AMP-binding"/>
    <property type="match status" value="1"/>
</dbReference>
<evidence type="ECO:0000256" key="1">
    <source>
        <dbReference type="ARBA" id="ARBA00006432"/>
    </source>
</evidence>
<keyword evidence="11" id="KW-1185">Reference proteome</keyword>